<gene>
    <name evidence="9" type="ORF">K4G66_09255</name>
</gene>
<feature type="domain" description="ABC3 transporter permease C-terminal" evidence="7">
    <location>
        <begin position="370"/>
        <end position="484"/>
    </location>
</feature>
<feature type="domain" description="MacB-like periplasmic core" evidence="8">
    <location>
        <begin position="524"/>
        <end position="710"/>
    </location>
</feature>
<dbReference type="InterPro" id="IPR047699">
    <property type="entry name" value="Permease_put_prefix"/>
</dbReference>
<evidence type="ECO:0000259" key="8">
    <source>
        <dbReference type="Pfam" id="PF12704"/>
    </source>
</evidence>
<evidence type="ECO:0000259" key="7">
    <source>
        <dbReference type="Pfam" id="PF02687"/>
    </source>
</evidence>
<sequence length="876" mass="98840">MPAQDHKPTAPPAWIDSLLEWFCAPELLEEVLGDLHERYYLRVKKEGEQEARKSYWREVLAYMRYSIFKGESSQHNHPIFTSMLQNHFNIARRNVYRNKAYSLINVLGLALGITCAILIFTLVKYHLSFDTFHAKKDQIYRVTTEFHQEEISREANVPQPMGKALREDYTFAEKIAMVYSDSDWLVSVPSAEGDKKFKETIAFAEPEFFDILDFPLIRGDKSTILTEPNTAIITERTAEKLFGDQNPIDQIIRIQNKLDFRITGVLQDLPVNTDRRDEIYLSYSNLKDYNAWLAGDSWTGVSGGMHCFVLLKPDVLPSDVNKAFPELSKKYYNERNAEIFQFKLQHISDIHFNPELGGYLAKKNLWALSLIGLFLIITACVNFINLATAQALRRAKEIGVRKVLGSNRKQLFWQFIAETSLITILGMALACVLAQLALPYLNQLLDIQLQINIFQDVYLLTFLPILLLIVILLSGSYPGLIMAGFQPVLALKGKLSQKHVGGFSLRRGLVVTQFVISQLLIIGTIVIASQMRYSRQADMGFTKDAVVMLPVPEREKPTLSALNSEISRIASVEKITFCSRAPASQGWASVTVRFGSRTEDENFDITVKAGDDQYVPTFDLQLIAGRNLYPSDTVREFLINETAVKKFGENSPQSVIGEKMRIGLSNSEGIIVGVVKDFHNASFHETIAPLCITTSNDWYSSCAVKVNPANLQSTLMALETTWKEVFPNHVFEYSFLDEQIARFYETDTMIFQLIQAFASIAIIIGCLGLYGLISFMAAQKTKEVGVRKVLGASLPSILWLFGQEFTRLVVLAFVIAAPLAWWVMQSWLENFTYRIEIGAGIFVLAIAATFLVAMITVSWQSIKAALANPVDSLRNE</sequence>
<evidence type="ECO:0000256" key="6">
    <source>
        <dbReference type="SAM" id="Phobius"/>
    </source>
</evidence>
<dbReference type="NCBIfam" id="NF038404">
    <property type="entry name" value="perm_prefix_2"/>
    <property type="match status" value="1"/>
</dbReference>
<feature type="transmembrane region" description="Helical" evidence="6">
    <location>
        <begin position="458"/>
        <end position="485"/>
    </location>
</feature>
<name>A0AA49JHE3_9BACT</name>
<keyword evidence="3 6" id="KW-0812">Transmembrane</keyword>
<evidence type="ECO:0000256" key="5">
    <source>
        <dbReference type="ARBA" id="ARBA00023136"/>
    </source>
</evidence>
<reference evidence="9" key="2">
    <citation type="journal article" date="2024" name="Antonie Van Leeuwenhoek">
        <title>Roseihalotalea indica gen. nov., sp. nov., a halophilic Bacteroidetes from mesopelagic Southwest Indian Ocean with higher carbohydrate metabolic potential.</title>
        <authorList>
            <person name="Chen B."/>
            <person name="Zhang M."/>
            <person name="Lin D."/>
            <person name="Ye J."/>
            <person name="Tang K."/>
        </authorList>
    </citation>
    <scope>NUCLEOTIDE SEQUENCE</scope>
    <source>
        <strain evidence="9">TK19036</strain>
    </source>
</reference>
<feature type="transmembrane region" description="Helical" evidence="6">
    <location>
        <begin position="505"/>
        <end position="528"/>
    </location>
</feature>
<dbReference type="PANTHER" id="PTHR30572:SF18">
    <property type="entry name" value="ABC-TYPE MACROLIDE FAMILY EXPORT SYSTEM PERMEASE COMPONENT 2"/>
    <property type="match status" value="1"/>
</dbReference>
<reference evidence="9" key="1">
    <citation type="journal article" date="2023" name="Comput. Struct. Biotechnol. J.">
        <title>Discovery of a novel marine Bacteroidetes with a rich repertoire of carbohydrate-active enzymes.</title>
        <authorList>
            <person name="Chen B."/>
            <person name="Liu G."/>
            <person name="Chen Q."/>
            <person name="Wang H."/>
            <person name="Liu L."/>
            <person name="Tang K."/>
        </authorList>
    </citation>
    <scope>NUCLEOTIDE SEQUENCE</scope>
    <source>
        <strain evidence="9">TK19036</strain>
    </source>
</reference>
<accession>A0AA49JHE3</accession>
<dbReference type="GO" id="GO:0022857">
    <property type="term" value="F:transmembrane transporter activity"/>
    <property type="evidence" value="ECO:0007669"/>
    <property type="project" value="TreeGrafter"/>
</dbReference>
<evidence type="ECO:0000256" key="2">
    <source>
        <dbReference type="ARBA" id="ARBA00022475"/>
    </source>
</evidence>
<keyword evidence="4 6" id="KW-1133">Transmembrane helix</keyword>
<organism evidence="9">
    <name type="scientific">Roseihalotalea indica</name>
    <dbReference type="NCBI Taxonomy" id="2867963"/>
    <lineage>
        <taxon>Bacteria</taxon>
        <taxon>Pseudomonadati</taxon>
        <taxon>Bacteroidota</taxon>
        <taxon>Cytophagia</taxon>
        <taxon>Cytophagales</taxon>
        <taxon>Catalimonadaceae</taxon>
        <taxon>Roseihalotalea</taxon>
    </lineage>
</organism>
<feature type="transmembrane region" description="Helical" evidence="6">
    <location>
        <begin position="749"/>
        <end position="773"/>
    </location>
</feature>
<evidence type="ECO:0000256" key="3">
    <source>
        <dbReference type="ARBA" id="ARBA00022692"/>
    </source>
</evidence>
<proteinExistence type="predicted"/>
<feature type="domain" description="ABC3 transporter permease C-terminal" evidence="7">
    <location>
        <begin position="757"/>
        <end position="865"/>
    </location>
</feature>
<feature type="transmembrane region" description="Helical" evidence="6">
    <location>
        <begin position="840"/>
        <end position="862"/>
    </location>
</feature>
<dbReference type="InterPro" id="IPR025857">
    <property type="entry name" value="MacB_PCD"/>
</dbReference>
<feature type="domain" description="MacB-like periplasmic core" evidence="8">
    <location>
        <begin position="102"/>
        <end position="324"/>
    </location>
</feature>
<dbReference type="Pfam" id="PF12704">
    <property type="entry name" value="MacB_PCD"/>
    <property type="match status" value="2"/>
</dbReference>
<comment type="subcellular location">
    <subcellularLocation>
        <location evidence="1">Cell membrane</location>
        <topology evidence="1">Multi-pass membrane protein</topology>
    </subcellularLocation>
</comment>
<dbReference type="AlphaFoldDB" id="A0AA49JHE3"/>
<feature type="transmembrane region" description="Helical" evidence="6">
    <location>
        <begin position="808"/>
        <end position="828"/>
    </location>
</feature>
<evidence type="ECO:0000256" key="1">
    <source>
        <dbReference type="ARBA" id="ARBA00004651"/>
    </source>
</evidence>
<keyword evidence="5 6" id="KW-0472">Membrane</keyword>
<dbReference type="PANTHER" id="PTHR30572">
    <property type="entry name" value="MEMBRANE COMPONENT OF TRANSPORTER-RELATED"/>
    <property type="match status" value="1"/>
</dbReference>
<evidence type="ECO:0000313" key="9">
    <source>
        <dbReference type="EMBL" id="WKN38889.1"/>
    </source>
</evidence>
<dbReference type="InterPro" id="IPR050250">
    <property type="entry name" value="Macrolide_Exporter_MacB"/>
</dbReference>
<evidence type="ECO:0000256" key="4">
    <source>
        <dbReference type="ARBA" id="ARBA00022989"/>
    </source>
</evidence>
<keyword evidence="2" id="KW-1003">Cell membrane</keyword>
<feature type="transmembrane region" description="Helical" evidence="6">
    <location>
        <begin position="411"/>
        <end position="438"/>
    </location>
</feature>
<dbReference type="EMBL" id="CP120682">
    <property type="protein sequence ID" value="WKN38889.1"/>
    <property type="molecule type" value="Genomic_DNA"/>
</dbReference>
<protein>
    <submittedName>
        <fullName evidence="9">ABC transporter permease</fullName>
    </submittedName>
</protein>
<dbReference type="InterPro" id="IPR003838">
    <property type="entry name" value="ABC3_permease_C"/>
</dbReference>
<feature type="transmembrane region" description="Helical" evidence="6">
    <location>
        <begin position="365"/>
        <end position="387"/>
    </location>
</feature>
<dbReference type="Pfam" id="PF02687">
    <property type="entry name" value="FtsX"/>
    <property type="match status" value="2"/>
</dbReference>
<dbReference type="GO" id="GO:0005886">
    <property type="term" value="C:plasma membrane"/>
    <property type="evidence" value="ECO:0007669"/>
    <property type="project" value="UniProtKB-SubCell"/>
</dbReference>
<feature type="transmembrane region" description="Helical" evidence="6">
    <location>
        <begin position="100"/>
        <end position="123"/>
    </location>
</feature>